<sequence length="340" mass="37119">MVSMKCTWHELVAGLDAEPALSLDVGGESVFVVSPDGVVEPVPAPAVLALGVATNVVDWDRLEILSRNDDEGRLVIVGDDEFYELLRLMVEDEQAEMDKGANVDTNAGDGYSATAEDTCGAAIPIDDAVPGERVIVYDPNKPCMKAATIYPNMKEFRLAMRQFVINKEFELDLVKTNPKRYIGGSKVEGFPWHIVGRRQPDQKTIMVTVLTDILLGVGNLIRRQLWKRKVRRNTTKYGTSSDIPSPKRTSVQAILEGSPGRVTRSRLAMLVKGATTSSSQAAQIAATSSQVVQIAAISSYQPAQIAAPSSQPAQIEGPSSQLMRRTSPRRKLTSKKKLRI</sequence>
<dbReference type="OrthoDB" id="691906at2759"/>
<keyword evidence="4" id="KW-1185">Reference proteome</keyword>
<accession>A0A6G1CAB1</accession>
<reference evidence="3 4" key="1">
    <citation type="submission" date="2019-11" db="EMBL/GenBank/DDBJ databases">
        <title>Whole genome sequence of Oryza granulata.</title>
        <authorList>
            <person name="Li W."/>
        </authorList>
    </citation>
    <scope>NUCLEOTIDE SEQUENCE [LARGE SCALE GENOMIC DNA]</scope>
    <source>
        <strain evidence="4">cv. Menghai</strain>
        <tissue evidence="3">Leaf</tissue>
    </source>
</reference>
<proteinExistence type="predicted"/>
<dbReference type="Proteomes" id="UP000479710">
    <property type="component" value="Unassembled WGS sequence"/>
</dbReference>
<evidence type="ECO:0000259" key="2">
    <source>
        <dbReference type="Pfam" id="PF03108"/>
    </source>
</evidence>
<organism evidence="3 4">
    <name type="scientific">Oryza meyeriana var. granulata</name>
    <dbReference type="NCBI Taxonomy" id="110450"/>
    <lineage>
        <taxon>Eukaryota</taxon>
        <taxon>Viridiplantae</taxon>
        <taxon>Streptophyta</taxon>
        <taxon>Embryophyta</taxon>
        <taxon>Tracheophyta</taxon>
        <taxon>Spermatophyta</taxon>
        <taxon>Magnoliopsida</taxon>
        <taxon>Liliopsida</taxon>
        <taxon>Poales</taxon>
        <taxon>Poaceae</taxon>
        <taxon>BOP clade</taxon>
        <taxon>Oryzoideae</taxon>
        <taxon>Oryzeae</taxon>
        <taxon>Oryzinae</taxon>
        <taxon>Oryza</taxon>
        <taxon>Oryza meyeriana</taxon>
    </lineage>
</organism>
<dbReference type="InterPro" id="IPR004332">
    <property type="entry name" value="Transposase_MuDR"/>
</dbReference>
<evidence type="ECO:0000256" key="1">
    <source>
        <dbReference type="SAM" id="MobiDB-lite"/>
    </source>
</evidence>
<evidence type="ECO:0000313" key="3">
    <source>
        <dbReference type="EMBL" id="KAF0896553.1"/>
    </source>
</evidence>
<evidence type="ECO:0000313" key="4">
    <source>
        <dbReference type="Proteomes" id="UP000479710"/>
    </source>
</evidence>
<feature type="domain" description="Transposase MuDR plant" evidence="2">
    <location>
        <begin position="150"/>
        <end position="207"/>
    </location>
</feature>
<comment type="caution">
    <text evidence="3">The sequence shown here is derived from an EMBL/GenBank/DDBJ whole genome shotgun (WGS) entry which is preliminary data.</text>
</comment>
<protein>
    <recommendedName>
        <fullName evidence="2">Transposase MuDR plant domain-containing protein</fullName>
    </recommendedName>
</protein>
<dbReference type="EMBL" id="SPHZ02000010">
    <property type="protein sequence ID" value="KAF0896553.1"/>
    <property type="molecule type" value="Genomic_DNA"/>
</dbReference>
<gene>
    <name evidence="3" type="ORF">E2562_024404</name>
</gene>
<dbReference type="AlphaFoldDB" id="A0A6G1CAB1"/>
<feature type="region of interest" description="Disordered" evidence="1">
    <location>
        <begin position="308"/>
        <end position="340"/>
    </location>
</feature>
<dbReference type="Pfam" id="PF03108">
    <property type="entry name" value="DBD_Tnp_Mut"/>
    <property type="match status" value="1"/>
</dbReference>
<feature type="compositionally biased region" description="Basic residues" evidence="1">
    <location>
        <begin position="326"/>
        <end position="340"/>
    </location>
</feature>
<name>A0A6G1CAB1_9ORYZ</name>